<dbReference type="KEGG" id="ccot:CCAX7_22560"/>
<reference evidence="3 4" key="1">
    <citation type="journal article" date="2019" name="Int. J. Syst. Evol. Microbiol.">
        <title>Capsulimonas corticalis gen. nov., sp. nov., an aerobic capsulated bacterium, of a novel bacterial order, Capsulimonadales ord. nov., of the class Armatimonadia of the phylum Armatimonadetes.</title>
        <authorList>
            <person name="Li J."/>
            <person name="Kudo C."/>
            <person name="Tonouchi A."/>
        </authorList>
    </citation>
    <scope>NUCLEOTIDE SEQUENCE [LARGE SCALE GENOMIC DNA]</scope>
    <source>
        <strain evidence="3 4">AX-7</strain>
    </source>
</reference>
<gene>
    <name evidence="3" type="ORF">CCAX7_22560</name>
</gene>
<evidence type="ECO:0000313" key="3">
    <source>
        <dbReference type="EMBL" id="BDI30205.1"/>
    </source>
</evidence>
<feature type="transmembrane region" description="Helical" evidence="2">
    <location>
        <begin position="195"/>
        <end position="215"/>
    </location>
</feature>
<feature type="transmembrane region" description="Helical" evidence="2">
    <location>
        <begin position="77"/>
        <end position="110"/>
    </location>
</feature>
<feature type="compositionally biased region" description="Pro residues" evidence="1">
    <location>
        <begin position="299"/>
        <end position="309"/>
    </location>
</feature>
<dbReference type="EMBL" id="AP025739">
    <property type="protein sequence ID" value="BDI30205.1"/>
    <property type="molecule type" value="Genomic_DNA"/>
</dbReference>
<name>A0A402CUX2_9BACT</name>
<feature type="transmembrane region" description="Helical" evidence="2">
    <location>
        <begin position="122"/>
        <end position="144"/>
    </location>
</feature>
<evidence type="ECO:0000313" key="4">
    <source>
        <dbReference type="Proteomes" id="UP000287394"/>
    </source>
</evidence>
<dbReference type="Proteomes" id="UP000287394">
    <property type="component" value="Chromosome"/>
</dbReference>
<dbReference type="PANTHER" id="PTHR40076">
    <property type="entry name" value="MEMBRANE PROTEIN-RELATED"/>
    <property type="match status" value="1"/>
</dbReference>
<keyword evidence="2" id="KW-0472">Membrane</keyword>
<keyword evidence="4" id="KW-1185">Reference proteome</keyword>
<organism evidence="3 4">
    <name type="scientific">Capsulimonas corticalis</name>
    <dbReference type="NCBI Taxonomy" id="2219043"/>
    <lineage>
        <taxon>Bacteria</taxon>
        <taxon>Bacillati</taxon>
        <taxon>Armatimonadota</taxon>
        <taxon>Armatimonadia</taxon>
        <taxon>Capsulimonadales</taxon>
        <taxon>Capsulimonadaceae</taxon>
        <taxon>Capsulimonas</taxon>
    </lineage>
</organism>
<keyword evidence="2" id="KW-1133">Transmembrane helix</keyword>
<feature type="compositionally biased region" description="Polar residues" evidence="1">
    <location>
        <begin position="282"/>
        <end position="293"/>
    </location>
</feature>
<accession>A0A402CUX2</accession>
<feature type="region of interest" description="Disordered" evidence="1">
    <location>
        <begin position="256"/>
        <end position="358"/>
    </location>
</feature>
<keyword evidence="2" id="KW-0812">Transmembrane</keyword>
<evidence type="ECO:0000256" key="1">
    <source>
        <dbReference type="SAM" id="MobiDB-lite"/>
    </source>
</evidence>
<protein>
    <submittedName>
        <fullName evidence="3">Uncharacterized protein</fullName>
    </submittedName>
</protein>
<feature type="transmembrane region" description="Helical" evidence="2">
    <location>
        <begin position="221"/>
        <end position="238"/>
    </location>
</feature>
<dbReference type="InterPro" id="IPR010380">
    <property type="entry name" value="DUF975"/>
</dbReference>
<proteinExistence type="predicted"/>
<feature type="transmembrane region" description="Helical" evidence="2">
    <location>
        <begin position="34"/>
        <end position="57"/>
    </location>
</feature>
<feature type="compositionally biased region" description="Pro residues" evidence="1">
    <location>
        <begin position="338"/>
        <end position="349"/>
    </location>
</feature>
<evidence type="ECO:0000256" key="2">
    <source>
        <dbReference type="SAM" id="Phobius"/>
    </source>
</evidence>
<dbReference type="PANTHER" id="PTHR40076:SF1">
    <property type="entry name" value="MEMBRANE PROTEIN"/>
    <property type="match status" value="1"/>
</dbReference>
<dbReference type="AlphaFoldDB" id="A0A402CUX2"/>
<feature type="transmembrane region" description="Helical" evidence="2">
    <location>
        <begin position="150"/>
        <end position="174"/>
    </location>
</feature>
<sequence length="358" mass="37298">MSVPEGRSYQSTPEVSLDWISKAWSLFTQRATSWIGTMFLFAVAVWVLELIIIVPTGLLGAMQNSAARSNPGSMGPWAIFSLLAPAQLGVFFLLGIALSGGMYIVLGGILKMALKQVRGEEIALADILSVGDVAMPLFVSGLIISIVGSLAMQVFVLPGIVVYALLMFTPLLIVDQKLGAIDAIKASVDMLKSQWLMASVFFFVSYLVACLGAILCGIGMLATFPVFLISIAYGYWTFTGSTMSVAGQPNYGVAQPGVWPPPPGAGNAASFGQTGAGPAFGQTPSAPASTPDQTGAWPPAQPAPEPPQQQPGAWPPTQSGAPAEPPAAPSPSEWPAQTTPPPFGQTPPEDPNRPLGGS</sequence>